<protein>
    <submittedName>
        <fullName evidence="2">Uncharacterized protein</fullName>
    </submittedName>
</protein>
<proteinExistence type="predicted"/>
<dbReference type="EMBL" id="QEQF01000002">
    <property type="protein sequence ID" value="RDF11248.1"/>
    <property type="molecule type" value="Genomic_DNA"/>
</dbReference>
<dbReference type="RefSeq" id="WP_111353626.1">
    <property type="nucleotide sequence ID" value="NZ_QEQF01000002.1"/>
</dbReference>
<reference evidence="2 3" key="1">
    <citation type="submission" date="2018-05" db="EMBL/GenBank/DDBJ databases">
        <title>Draft Genome Sequences for a Diverse set of 7 Haemophilus Species.</title>
        <authorList>
            <person name="Nichols M."/>
            <person name="Topaz N."/>
            <person name="Wang X."/>
            <person name="Wang X."/>
            <person name="Boxrud D."/>
        </authorList>
    </citation>
    <scope>NUCLEOTIDE SEQUENCE [LARGE SCALE GENOMIC DNA]</scope>
    <source>
        <strain evidence="2 3">C2014016342</strain>
    </source>
</reference>
<keyword evidence="3" id="KW-1185">Reference proteome</keyword>
<sequence>MDIGSITTTLDVVKNVVHQVNLLKNLTDDIEKATEIQQAKQKALELTNTIISLQGAIMSMQTDYMLLLEENRSLKQAQNELENYQLISYQTENILTEEVWVYEYIGDKMPKHYCCPICFENGKRSILQKTRKNITLASVGEFFECGACEKKYRIGGYVKNK</sequence>
<keyword evidence="1" id="KW-0175">Coiled coil</keyword>
<dbReference type="AlphaFoldDB" id="A0A369ZU17"/>
<comment type="caution">
    <text evidence="2">The sequence shown here is derived from an EMBL/GenBank/DDBJ whole genome shotgun (WGS) entry which is preliminary data.</text>
</comment>
<name>A0A369ZU17_9PAST</name>
<gene>
    <name evidence="2" type="ORF">DPV92_03045</name>
</gene>
<evidence type="ECO:0000313" key="3">
    <source>
        <dbReference type="Proteomes" id="UP000253945"/>
    </source>
</evidence>
<accession>A0A369ZU17</accession>
<evidence type="ECO:0000313" key="2">
    <source>
        <dbReference type="EMBL" id="RDF11248.1"/>
    </source>
</evidence>
<feature type="coiled-coil region" evidence="1">
    <location>
        <begin position="23"/>
        <end position="87"/>
    </location>
</feature>
<dbReference type="Proteomes" id="UP000253945">
    <property type="component" value="Unassembled WGS sequence"/>
</dbReference>
<organism evidence="2 3">
    <name type="scientific">Haemophilus paraphrohaemolyticus</name>
    <dbReference type="NCBI Taxonomy" id="736"/>
    <lineage>
        <taxon>Bacteria</taxon>
        <taxon>Pseudomonadati</taxon>
        <taxon>Pseudomonadota</taxon>
        <taxon>Gammaproteobacteria</taxon>
        <taxon>Pasteurellales</taxon>
        <taxon>Pasteurellaceae</taxon>
        <taxon>Haemophilus</taxon>
    </lineage>
</organism>
<evidence type="ECO:0000256" key="1">
    <source>
        <dbReference type="SAM" id="Coils"/>
    </source>
</evidence>